<gene>
    <name evidence="1" type="ORF">MT2528_2483</name>
    <name evidence="2" type="ORF">NVI5450_2699</name>
</gene>
<protein>
    <submittedName>
        <fullName evidence="2">Uncharacterized protein</fullName>
    </submittedName>
</protein>
<keyword evidence="3" id="KW-1185">Reference proteome</keyword>
<evidence type="ECO:0000313" key="3">
    <source>
        <dbReference type="Proteomes" id="UP000182660"/>
    </source>
</evidence>
<sequence>MLGLYSKLRHKSIIVQNITTFKHIKVVLKTSANDYFLSQNEIKQFKTQKKGQKQAIKIKS</sequence>
<dbReference type="EMBL" id="FPLJ01000055">
    <property type="protein sequence ID" value="SGY92982.1"/>
    <property type="molecule type" value="Genomic_DNA"/>
</dbReference>
<name>A0A1L0A2B3_9GAMM</name>
<evidence type="ECO:0000313" key="2">
    <source>
        <dbReference type="EMBL" id="SGZ03772.1"/>
    </source>
</evidence>
<reference evidence="1 3" key="1">
    <citation type="submission" date="2016-11" db="EMBL/GenBank/DDBJ databases">
        <authorList>
            <person name="Klemetsen T."/>
        </authorList>
    </citation>
    <scope>NUCLEOTIDE SEQUENCE [LARGE SCALE GENOMIC DNA]</scope>
    <source>
        <strain evidence="1">MT 2528</strain>
    </source>
</reference>
<dbReference type="EMBL" id="FPLD01000069">
    <property type="protein sequence ID" value="SGZ03772.1"/>
    <property type="molecule type" value="Genomic_DNA"/>
</dbReference>
<evidence type="ECO:0000313" key="1">
    <source>
        <dbReference type="EMBL" id="SGY92982.1"/>
    </source>
</evidence>
<proteinExistence type="predicted"/>
<organism evidence="2 4">
    <name type="scientific">Moritella viscosa</name>
    <dbReference type="NCBI Taxonomy" id="80854"/>
    <lineage>
        <taxon>Bacteria</taxon>
        <taxon>Pseudomonadati</taxon>
        <taxon>Pseudomonadota</taxon>
        <taxon>Gammaproteobacteria</taxon>
        <taxon>Alteromonadales</taxon>
        <taxon>Moritellaceae</taxon>
        <taxon>Moritella</taxon>
    </lineage>
</organism>
<accession>A0A1L0A2B3</accession>
<evidence type="ECO:0000313" key="4">
    <source>
        <dbReference type="Proteomes" id="UP000183794"/>
    </source>
</evidence>
<dbReference type="Proteomes" id="UP000183794">
    <property type="component" value="Unassembled WGS sequence"/>
</dbReference>
<dbReference type="AlphaFoldDB" id="A0A1L0A2B3"/>
<reference evidence="2 4" key="2">
    <citation type="submission" date="2016-11" db="EMBL/GenBank/DDBJ databases">
        <authorList>
            <person name="Jaros S."/>
            <person name="Januszkiewicz K."/>
            <person name="Wedrychowicz H."/>
        </authorList>
    </citation>
    <scope>NUCLEOTIDE SEQUENCE [LARGE SCALE GENOMIC DNA]</scope>
    <source>
        <strain evidence="2">NVI 5450</strain>
    </source>
</reference>
<dbReference type="Proteomes" id="UP000182660">
    <property type="component" value="Unassembled WGS sequence"/>
</dbReference>